<dbReference type="Pfam" id="PF09339">
    <property type="entry name" value="HTH_IclR"/>
    <property type="match status" value="1"/>
</dbReference>
<dbReference type="InterPro" id="IPR029016">
    <property type="entry name" value="GAF-like_dom_sf"/>
</dbReference>
<dbReference type="PANTHER" id="PTHR30136:SF35">
    <property type="entry name" value="HTH-TYPE TRANSCRIPTIONAL REGULATOR RV1719"/>
    <property type="match status" value="1"/>
</dbReference>
<keyword evidence="1" id="KW-0805">Transcription regulation</keyword>
<feature type="domain" description="HTH iclR-type" evidence="4">
    <location>
        <begin position="6"/>
        <end position="66"/>
    </location>
</feature>
<dbReference type="SUPFAM" id="SSF46785">
    <property type="entry name" value="Winged helix' DNA-binding domain"/>
    <property type="match status" value="1"/>
</dbReference>
<dbReference type="PROSITE" id="PS51077">
    <property type="entry name" value="HTH_ICLR"/>
    <property type="match status" value="1"/>
</dbReference>
<feature type="domain" description="IclR-ED" evidence="5">
    <location>
        <begin position="67"/>
        <end position="252"/>
    </location>
</feature>
<evidence type="ECO:0000259" key="5">
    <source>
        <dbReference type="PROSITE" id="PS51078"/>
    </source>
</evidence>
<proteinExistence type="predicted"/>
<dbReference type="OrthoDB" id="60629at2"/>
<dbReference type="InterPro" id="IPR036390">
    <property type="entry name" value="WH_DNA-bd_sf"/>
</dbReference>
<dbReference type="SMART" id="SM00346">
    <property type="entry name" value="HTH_ICLR"/>
    <property type="match status" value="1"/>
</dbReference>
<dbReference type="AlphaFoldDB" id="A0A0H3DD99"/>
<dbReference type="HOGENOM" id="CLU_062618_7_2_11"/>
<dbReference type="InterPro" id="IPR050707">
    <property type="entry name" value="HTH_MetabolicPath_Reg"/>
</dbReference>
<name>A0A0H3DD99_AMYMU</name>
<evidence type="ECO:0000313" key="7">
    <source>
        <dbReference type="Proteomes" id="UP000000328"/>
    </source>
</evidence>
<evidence type="ECO:0000259" key="4">
    <source>
        <dbReference type="PROSITE" id="PS51077"/>
    </source>
</evidence>
<protein>
    <submittedName>
        <fullName evidence="6">IclR family transcriptional regulator</fullName>
    </submittedName>
</protein>
<dbReference type="Gene3D" id="1.10.10.10">
    <property type="entry name" value="Winged helix-like DNA-binding domain superfamily/Winged helix DNA-binding domain"/>
    <property type="match status" value="1"/>
</dbReference>
<dbReference type="Gene3D" id="3.30.450.40">
    <property type="match status" value="1"/>
</dbReference>
<dbReference type="EMBL" id="CP002000">
    <property type="protein sequence ID" value="ADJ48900.1"/>
    <property type="molecule type" value="Genomic_DNA"/>
</dbReference>
<dbReference type="PANTHER" id="PTHR30136">
    <property type="entry name" value="HELIX-TURN-HELIX TRANSCRIPTIONAL REGULATOR, ICLR FAMILY"/>
    <property type="match status" value="1"/>
</dbReference>
<evidence type="ECO:0000256" key="1">
    <source>
        <dbReference type="ARBA" id="ARBA00023015"/>
    </source>
</evidence>
<dbReference type="GO" id="GO:0003700">
    <property type="term" value="F:DNA-binding transcription factor activity"/>
    <property type="evidence" value="ECO:0007669"/>
    <property type="project" value="TreeGrafter"/>
</dbReference>
<dbReference type="GO" id="GO:0045892">
    <property type="term" value="P:negative regulation of DNA-templated transcription"/>
    <property type="evidence" value="ECO:0007669"/>
    <property type="project" value="TreeGrafter"/>
</dbReference>
<evidence type="ECO:0000313" key="6">
    <source>
        <dbReference type="EMBL" id="ADJ48900.1"/>
    </source>
</evidence>
<dbReference type="PATRIC" id="fig|749927.5.peg.7470"/>
<dbReference type="PROSITE" id="PS51078">
    <property type="entry name" value="ICLR_ED"/>
    <property type="match status" value="1"/>
</dbReference>
<keyword evidence="2" id="KW-0238">DNA-binding</keyword>
<dbReference type="SUPFAM" id="SSF55781">
    <property type="entry name" value="GAF domain-like"/>
    <property type="match status" value="1"/>
</dbReference>
<gene>
    <name evidence="6" type="ordered locus">AMED_7183</name>
</gene>
<reference evidence="6 7" key="1">
    <citation type="journal article" date="2010" name="Cell Res.">
        <title>Complete genome sequence of the rifamycin SV-producing Amycolatopsis mediterranei U32 revealed its genetic characteristics in phylogeny and metabolism.</title>
        <authorList>
            <person name="Zhao W."/>
            <person name="Zhong Y."/>
            <person name="Yuan H."/>
            <person name="Wang J."/>
            <person name="Zheng H."/>
            <person name="Wang Y."/>
            <person name="Cen X."/>
            <person name="Xu F."/>
            <person name="Bai J."/>
            <person name="Han X."/>
            <person name="Lu G."/>
            <person name="Zhu Y."/>
            <person name="Shao Z."/>
            <person name="Yan H."/>
            <person name="Li C."/>
            <person name="Peng N."/>
            <person name="Zhang Z."/>
            <person name="Zhang Y."/>
            <person name="Lin W."/>
            <person name="Fan Y."/>
            <person name="Qin Z."/>
            <person name="Hu Y."/>
            <person name="Zhu B."/>
            <person name="Wang S."/>
            <person name="Ding X."/>
            <person name="Zhao G.P."/>
        </authorList>
    </citation>
    <scope>NUCLEOTIDE SEQUENCE [LARGE SCALE GENOMIC DNA]</scope>
    <source>
        <strain evidence="7">U-32</strain>
    </source>
</reference>
<dbReference type="GeneID" id="92874831"/>
<dbReference type="GO" id="GO:0003677">
    <property type="term" value="F:DNA binding"/>
    <property type="evidence" value="ECO:0007669"/>
    <property type="project" value="UniProtKB-KW"/>
</dbReference>
<organism evidence="6 7">
    <name type="scientific">Amycolatopsis mediterranei (strain U-32)</name>
    <dbReference type="NCBI Taxonomy" id="749927"/>
    <lineage>
        <taxon>Bacteria</taxon>
        <taxon>Bacillati</taxon>
        <taxon>Actinomycetota</taxon>
        <taxon>Actinomycetes</taxon>
        <taxon>Pseudonocardiales</taxon>
        <taxon>Pseudonocardiaceae</taxon>
        <taxon>Amycolatopsis</taxon>
    </lineage>
</organism>
<dbReference type="RefSeq" id="WP_013228945.1">
    <property type="nucleotide sequence ID" value="NC_014318.1"/>
</dbReference>
<dbReference type="KEGG" id="amd:AMED_7183"/>
<dbReference type="InterPro" id="IPR036388">
    <property type="entry name" value="WH-like_DNA-bd_sf"/>
</dbReference>
<sequence>MSDGPSSMVDRVVLILGVFERSGGRLTLGQISSRSGLPRTSVHRILQQLVSARWLQRSDNEYTLGLRMFEIGSLVVRRTRISDVARPFMQELCATTGQVVHLALLDERDVVYLEKIGGAFASTLPSRVGGRLPAHCTGVGKVLLAYSPRAVVDRYLEGGLCPRTRTSIGSADALEAAMVRIRNCGYSTESGEASPGVACVAAPILEFDSAVAAISVCGPQERIRVDELKYRVMWTAAEISRRLTATAHPLPA</sequence>
<evidence type="ECO:0000256" key="3">
    <source>
        <dbReference type="ARBA" id="ARBA00023163"/>
    </source>
</evidence>
<dbReference type="InterPro" id="IPR014757">
    <property type="entry name" value="Tscrpt_reg_IclR_C"/>
</dbReference>
<dbReference type="InterPro" id="IPR005471">
    <property type="entry name" value="Tscrpt_reg_IclR_N"/>
</dbReference>
<dbReference type="Pfam" id="PF01614">
    <property type="entry name" value="IclR_C"/>
    <property type="match status" value="1"/>
</dbReference>
<dbReference type="eggNOG" id="COG1414">
    <property type="taxonomic scope" value="Bacteria"/>
</dbReference>
<keyword evidence="3" id="KW-0804">Transcription</keyword>
<evidence type="ECO:0000256" key="2">
    <source>
        <dbReference type="ARBA" id="ARBA00023125"/>
    </source>
</evidence>
<dbReference type="Proteomes" id="UP000000328">
    <property type="component" value="Chromosome"/>
</dbReference>
<accession>A0A0H3DD99</accession>